<protein>
    <submittedName>
        <fullName evidence="2">Uncharacterized protein</fullName>
    </submittedName>
</protein>
<proteinExistence type="predicted"/>
<dbReference type="AlphaFoldDB" id="A0ABD1M8Z9"/>
<evidence type="ECO:0000313" key="3">
    <source>
        <dbReference type="Proteomes" id="UP001603857"/>
    </source>
</evidence>
<feature type="region of interest" description="Disordered" evidence="1">
    <location>
        <begin position="236"/>
        <end position="260"/>
    </location>
</feature>
<dbReference type="EMBL" id="JBGMDY010000006">
    <property type="protein sequence ID" value="KAL2331580.1"/>
    <property type="molecule type" value="Genomic_DNA"/>
</dbReference>
<evidence type="ECO:0000313" key="2">
    <source>
        <dbReference type="EMBL" id="KAL2331580.1"/>
    </source>
</evidence>
<reference evidence="2 3" key="1">
    <citation type="submission" date="2024-08" db="EMBL/GenBank/DDBJ databases">
        <title>Insights into the chromosomal genome structure of Flemingia macrophylla.</title>
        <authorList>
            <person name="Ding Y."/>
            <person name="Zhao Y."/>
            <person name="Bi W."/>
            <person name="Wu M."/>
            <person name="Zhao G."/>
            <person name="Gong Y."/>
            <person name="Li W."/>
            <person name="Zhang P."/>
        </authorList>
    </citation>
    <scope>NUCLEOTIDE SEQUENCE [LARGE SCALE GENOMIC DNA]</scope>
    <source>
        <strain evidence="2">DYQJB</strain>
        <tissue evidence="2">Leaf</tissue>
    </source>
</reference>
<accession>A0ABD1M8Z9</accession>
<sequence>MQHSFSFSDSTSVQSKGSILLKFLSSGTALQFIYTKSIELEEIFVVLVSQRHSVQGEVEVEMMHLGLLEREVLVVNKSCAVSQSREVHSSHSFNNFSGTAGVYVVLDSDENSRKELNITDAIRFSPVRSDYLVYQHFEFEQKQHEPSQKPLIASLNGVQDRCNAASGHRRSNQRHAPTLHTPPLPQTCPPLAHPQAHHSLRTSHLVLRCKLHHDPSYKTFHFLTLPTPTVQIHPFDLPSTTQTSRPKTKTTHSTRFSITR</sequence>
<organism evidence="2 3">
    <name type="scientific">Flemingia macrophylla</name>
    <dbReference type="NCBI Taxonomy" id="520843"/>
    <lineage>
        <taxon>Eukaryota</taxon>
        <taxon>Viridiplantae</taxon>
        <taxon>Streptophyta</taxon>
        <taxon>Embryophyta</taxon>
        <taxon>Tracheophyta</taxon>
        <taxon>Spermatophyta</taxon>
        <taxon>Magnoliopsida</taxon>
        <taxon>eudicotyledons</taxon>
        <taxon>Gunneridae</taxon>
        <taxon>Pentapetalae</taxon>
        <taxon>rosids</taxon>
        <taxon>fabids</taxon>
        <taxon>Fabales</taxon>
        <taxon>Fabaceae</taxon>
        <taxon>Papilionoideae</taxon>
        <taxon>50 kb inversion clade</taxon>
        <taxon>NPAAA clade</taxon>
        <taxon>indigoferoid/millettioid clade</taxon>
        <taxon>Phaseoleae</taxon>
        <taxon>Flemingia</taxon>
    </lineage>
</organism>
<feature type="region of interest" description="Disordered" evidence="1">
    <location>
        <begin position="163"/>
        <end position="185"/>
    </location>
</feature>
<dbReference type="Proteomes" id="UP001603857">
    <property type="component" value="Unassembled WGS sequence"/>
</dbReference>
<gene>
    <name evidence="2" type="ORF">Fmac_019161</name>
</gene>
<keyword evidence="3" id="KW-1185">Reference proteome</keyword>
<name>A0ABD1M8Z9_9FABA</name>
<comment type="caution">
    <text evidence="2">The sequence shown here is derived from an EMBL/GenBank/DDBJ whole genome shotgun (WGS) entry which is preliminary data.</text>
</comment>
<evidence type="ECO:0000256" key="1">
    <source>
        <dbReference type="SAM" id="MobiDB-lite"/>
    </source>
</evidence>